<dbReference type="InterPro" id="IPR000477">
    <property type="entry name" value="RT_dom"/>
</dbReference>
<evidence type="ECO:0000259" key="1">
    <source>
        <dbReference type="Pfam" id="PF00078"/>
    </source>
</evidence>
<gene>
    <name evidence="2" type="ORF">PMACD_LOCUS1489</name>
</gene>
<accession>A0A821MAT0</accession>
<keyword evidence="3" id="KW-1185">Reference proteome</keyword>
<dbReference type="OrthoDB" id="8058536at2759"/>
<sequence length="392" mass="45314">MGCSIEEYEDYIFCYIGETLGLHGVGFLIKKYFKNNIVNFTGISERVAFIKLKFKNLSITLIQVYAPTESAAEEEIHKFYEDLRSITIPKQKSRQTVKVMRKPVPWWNQTCDDAVRKSKKALIQYRASPSISNFIEYKKTDAQKKRILKEESINSWHNLCSSFNRMTPVSRIWGYMKRFKRIGSCHDRFFNDEWVPSFIDNISDSNQINLNNVSGILNDSSENNSNSFLNKPFTLNELYISLKSRKDTTPGLDNTPYILIKKLHPNAIEILLNIYNRLLENLLIPDSWKTQCIIPILKPNKTANNPSSYRHISLSSCLGKLFENMLKMRLDYFAESEGKLPDIQFGFRKGRSCSESFVSFIADLKKAKISHSNVVCVFLDVKGAFDNVDTYF</sequence>
<organism evidence="2 3">
    <name type="scientific">Pieris macdunnoughi</name>
    <dbReference type="NCBI Taxonomy" id="345717"/>
    <lineage>
        <taxon>Eukaryota</taxon>
        <taxon>Metazoa</taxon>
        <taxon>Ecdysozoa</taxon>
        <taxon>Arthropoda</taxon>
        <taxon>Hexapoda</taxon>
        <taxon>Insecta</taxon>
        <taxon>Pterygota</taxon>
        <taxon>Neoptera</taxon>
        <taxon>Endopterygota</taxon>
        <taxon>Lepidoptera</taxon>
        <taxon>Glossata</taxon>
        <taxon>Ditrysia</taxon>
        <taxon>Papilionoidea</taxon>
        <taxon>Pieridae</taxon>
        <taxon>Pierinae</taxon>
        <taxon>Pieris</taxon>
    </lineage>
</organism>
<dbReference type="Pfam" id="PF00078">
    <property type="entry name" value="RVT_1"/>
    <property type="match status" value="1"/>
</dbReference>
<feature type="domain" description="Reverse transcriptase" evidence="1">
    <location>
        <begin position="300"/>
        <end position="389"/>
    </location>
</feature>
<evidence type="ECO:0000313" key="3">
    <source>
        <dbReference type="Proteomes" id="UP000663880"/>
    </source>
</evidence>
<dbReference type="Gene3D" id="3.60.10.10">
    <property type="entry name" value="Endonuclease/exonuclease/phosphatase"/>
    <property type="match status" value="1"/>
</dbReference>
<dbReference type="AlphaFoldDB" id="A0A821MAT0"/>
<dbReference type="InterPro" id="IPR043502">
    <property type="entry name" value="DNA/RNA_pol_sf"/>
</dbReference>
<dbReference type="GO" id="GO:0071897">
    <property type="term" value="P:DNA biosynthetic process"/>
    <property type="evidence" value="ECO:0007669"/>
    <property type="project" value="UniProtKB-ARBA"/>
</dbReference>
<protein>
    <recommendedName>
        <fullName evidence="1">Reverse transcriptase domain-containing protein</fullName>
    </recommendedName>
</protein>
<comment type="caution">
    <text evidence="2">The sequence shown here is derived from an EMBL/GenBank/DDBJ whole genome shotgun (WGS) entry which is preliminary data.</text>
</comment>
<dbReference type="PANTHER" id="PTHR19446">
    <property type="entry name" value="REVERSE TRANSCRIPTASES"/>
    <property type="match status" value="1"/>
</dbReference>
<dbReference type="EMBL" id="CAJOBZ010000002">
    <property type="protein sequence ID" value="CAF4764499.1"/>
    <property type="molecule type" value="Genomic_DNA"/>
</dbReference>
<evidence type="ECO:0000313" key="2">
    <source>
        <dbReference type="EMBL" id="CAF4764499.1"/>
    </source>
</evidence>
<dbReference type="SUPFAM" id="SSF56672">
    <property type="entry name" value="DNA/RNA polymerases"/>
    <property type="match status" value="1"/>
</dbReference>
<dbReference type="Proteomes" id="UP000663880">
    <property type="component" value="Unassembled WGS sequence"/>
</dbReference>
<proteinExistence type="predicted"/>
<dbReference type="InterPro" id="IPR036691">
    <property type="entry name" value="Endo/exonu/phosph_ase_sf"/>
</dbReference>
<reference evidence="2" key="1">
    <citation type="submission" date="2021-02" db="EMBL/GenBank/DDBJ databases">
        <authorList>
            <person name="Steward A R."/>
        </authorList>
    </citation>
    <scope>NUCLEOTIDE SEQUENCE</scope>
</reference>
<name>A0A821MAT0_9NEOP</name>